<comment type="caution">
    <text evidence="8">The sequence shown here is derived from an EMBL/GenBank/DDBJ whole genome shotgun (WGS) entry which is preliminary data.</text>
</comment>
<keyword evidence="4" id="KW-0378">Hydrolase</keyword>
<dbReference type="InterPro" id="IPR000086">
    <property type="entry name" value="NUDIX_hydrolase_dom"/>
</dbReference>
<evidence type="ECO:0000313" key="9">
    <source>
        <dbReference type="Proteomes" id="UP001589670"/>
    </source>
</evidence>
<dbReference type="SUPFAM" id="SSF55811">
    <property type="entry name" value="Nudix"/>
    <property type="match status" value="1"/>
</dbReference>
<evidence type="ECO:0000256" key="5">
    <source>
        <dbReference type="ARBA" id="ARBA00022842"/>
    </source>
</evidence>
<reference evidence="8 9" key="1">
    <citation type="submission" date="2024-09" db="EMBL/GenBank/DDBJ databases">
        <authorList>
            <person name="Sun Q."/>
            <person name="Mori K."/>
        </authorList>
    </citation>
    <scope>NUCLEOTIDE SEQUENCE [LARGE SCALE GENOMIC DNA]</scope>
    <source>
        <strain evidence="8 9">CECT 9424</strain>
    </source>
</reference>
<evidence type="ECO:0000256" key="6">
    <source>
        <dbReference type="ARBA" id="ARBA00023211"/>
    </source>
</evidence>
<keyword evidence="9" id="KW-1185">Reference proteome</keyword>
<keyword evidence="5" id="KW-0460">Magnesium</keyword>
<evidence type="ECO:0000256" key="4">
    <source>
        <dbReference type="ARBA" id="ARBA00022801"/>
    </source>
</evidence>
<accession>A0ABV5HXI2</accession>
<organism evidence="8 9">
    <name type="scientific">Roseovarius ramblicola</name>
    <dbReference type="NCBI Taxonomy" id="2022336"/>
    <lineage>
        <taxon>Bacteria</taxon>
        <taxon>Pseudomonadati</taxon>
        <taxon>Pseudomonadota</taxon>
        <taxon>Alphaproteobacteria</taxon>
        <taxon>Rhodobacterales</taxon>
        <taxon>Roseobacteraceae</taxon>
        <taxon>Roseovarius</taxon>
    </lineage>
</organism>
<dbReference type="PROSITE" id="PS51462">
    <property type="entry name" value="NUDIX"/>
    <property type="match status" value="1"/>
</dbReference>
<protein>
    <submittedName>
        <fullName evidence="8">CoA pyrophosphatase</fullName>
    </submittedName>
</protein>
<feature type="domain" description="Nudix hydrolase" evidence="7">
    <location>
        <begin position="43"/>
        <end position="179"/>
    </location>
</feature>
<gene>
    <name evidence="8" type="ORF">ACFFU4_05115</name>
</gene>
<dbReference type="InterPro" id="IPR015797">
    <property type="entry name" value="NUDIX_hydrolase-like_dom_sf"/>
</dbReference>
<keyword evidence="6" id="KW-0464">Manganese</keyword>
<proteinExistence type="predicted"/>
<evidence type="ECO:0000256" key="1">
    <source>
        <dbReference type="ARBA" id="ARBA00001936"/>
    </source>
</evidence>
<evidence type="ECO:0000256" key="2">
    <source>
        <dbReference type="ARBA" id="ARBA00001946"/>
    </source>
</evidence>
<comment type="cofactor">
    <cofactor evidence="1">
        <name>Mn(2+)</name>
        <dbReference type="ChEBI" id="CHEBI:29035"/>
    </cofactor>
</comment>
<dbReference type="Proteomes" id="UP001589670">
    <property type="component" value="Unassembled WGS sequence"/>
</dbReference>
<dbReference type="PANTHER" id="PTHR12992:SF11">
    <property type="entry name" value="MITOCHONDRIAL COENZYME A DIPHOSPHATASE NUDT8"/>
    <property type="match status" value="1"/>
</dbReference>
<dbReference type="EMBL" id="JBHMEC010000008">
    <property type="protein sequence ID" value="MFB9149130.1"/>
    <property type="molecule type" value="Genomic_DNA"/>
</dbReference>
<dbReference type="Pfam" id="PF00293">
    <property type="entry name" value="NUDIX"/>
    <property type="match status" value="1"/>
</dbReference>
<dbReference type="PANTHER" id="PTHR12992">
    <property type="entry name" value="NUDIX HYDROLASE"/>
    <property type="match status" value="1"/>
</dbReference>
<dbReference type="InterPro" id="IPR045121">
    <property type="entry name" value="CoAse"/>
</dbReference>
<sequence length="207" mass="22516">MPRRPRVTPSDPLTRILRAAGTARAGSSDYDLNPGVTLPEGRRLRPAAVLVAVDTGGDAPRVILTMRSSVMRHHPGQIAFPGGKQDAGDPDLHATALREAHEEIGLAPGSVEILADLPRHETVTGFDVTPVLARVTAPFTAVAEPGEVAEVFAVPLAHVLDPGRFRVEQRRWKGTWRRYYTVPFGPYYIWGATARILRVMADMAGRS</sequence>
<dbReference type="CDD" id="cd03426">
    <property type="entry name" value="NUDIX_CoAse_Nudt7"/>
    <property type="match status" value="1"/>
</dbReference>
<evidence type="ECO:0000313" key="8">
    <source>
        <dbReference type="EMBL" id="MFB9149130.1"/>
    </source>
</evidence>
<keyword evidence="3" id="KW-0479">Metal-binding</keyword>
<evidence type="ECO:0000256" key="3">
    <source>
        <dbReference type="ARBA" id="ARBA00022723"/>
    </source>
</evidence>
<comment type="cofactor">
    <cofactor evidence="2">
        <name>Mg(2+)</name>
        <dbReference type="ChEBI" id="CHEBI:18420"/>
    </cofactor>
</comment>
<name>A0ABV5HXI2_9RHOB</name>
<dbReference type="Gene3D" id="3.90.79.10">
    <property type="entry name" value="Nucleoside Triphosphate Pyrophosphohydrolase"/>
    <property type="match status" value="1"/>
</dbReference>
<dbReference type="RefSeq" id="WP_377067710.1">
    <property type="nucleotide sequence ID" value="NZ_JBHMEC010000008.1"/>
</dbReference>
<evidence type="ECO:0000259" key="7">
    <source>
        <dbReference type="PROSITE" id="PS51462"/>
    </source>
</evidence>
<dbReference type="NCBIfam" id="NF007980">
    <property type="entry name" value="PRK10707.1"/>
    <property type="match status" value="1"/>
</dbReference>